<feature type="compositionally biased region" description="Basic residues" evidence="1">
    <location>
        <begin position="50"/>
        <end position="62"/>
    </location>
</feature>
<feature type="compositionally biased region" description="Basic and acidic residues" evidence="1">
    <location>
        <begin position="178"/>
        <end position="190"/>
    </location>
</feature>
<dbReference type="AlphaFoldDB" id="A0A6J4IE53"/>
<feature type="region of interest" description="Disordered" evidence="1">
    <location>
        <begin position="121"/>
        <end position="207"/>
    </location>
</feature>
<reference evidence="2" key="1">
    <citation type="submission" date="2020-02" db="EMBL/GenBank/DDBJ databases">
        <authorList>
            <person name="Meier V. D."/>
        </authorList>
    </citation>
    <scope>NUCLEOTIDE SEQUENCE</scope>
    <source>
        <strain evidence="2">AVDCRST_MAG52</strain>
    </source>
</reference>
<feature type="compositionally biased region" description="Basic and acidic residues" evidence="1">
    <location>
        <begin position="121"/>
        <end position="133"/>
    </location>
</feature>
<feature type="non-terminal residue" evidence="2">
    <location>
        <position position="207"/>
    </location>
</feature>
<protein>
    <submittedName>
        <fullName evidence="2">Uncharacterized protein</fullName>
    </submittedName>
</protein>
<evidence type="ECO:0000313" key="2">
    <source>
        <dbReference type="EMBL" id="CAA9250046.1"/>
    </source>
</evidence>
<dbReference type="EMBL" id="CADCTN010000146">
    <property type="protein sequence ID" value="CAA9250046.1"/>
    <property type="molecule type" value="Genomic_DNA"/>
</dbReference>
<proteinExistence type="predicted"/>
<feature type="non-terminal residue" evidence="2">
    <location>
        <position position="1"/>
    </location>
</feature>
<name>A0A6J4IE53_9ACTN</name>
<feature type="region of interest" description="Disordered" evidence="1">
    <location>
        <begin position="1"/>
        <end position="75"/>
    </location>
</feature>
<organism evidence="2">
    <name type="scientific">uncultured Blastococcus sp</name>
    <dbReference type="NCBI Taxonomy" id="217144"/>
    <lineage>
        <taxon>Bacteria</taxon>
        <taxon>Bacillati</taxon>
        <taxon>Actinomycetota</taxon>
        <taxon>Actinomycetes</taxon>
        <taxon>Geodermatophilales</taxon>
        <taxon>Geodermatophilaceae</taxon>
        <taxon>Blastococcus</taxon>
        <taxon>environmental samples</taxon>
    </lineage>
</organism>
<gene>
    <name evidence="2" type="ORF">AVDCRST_MAG52-2435</name>
</gene>
<sequence length="207" mass="22301">DHGTPPPGLRRRAAGRRGADRRRVGRGTAGRRGVRPAPRAGIRRGDVRRPRPAVHRSARTAARRPATAVRAARAAPGVLAAGAGLEPGRGRPGARHRAAAAAVHRHRRHLGLRLLLPDPRRDEAAHRRGDRRCPGAGAGRRLLDGLPVPAQPRGGPPLRASRSAQAGQRPHRAVVLPRHPDPDRPGRLVRADQPGAQRLLAERRRPL</sequence>
<accession>A0A6J4IE53</accession>
<evidence type="ECO:0000256" key="1">
    <source>
        <dbReference type="SAM" id="MobiDB-lite"/>
    </source>
</evidence>
<feature type="compositionally biased region" description="Low complexity" evidence="1">
    <location>
        <begin position="63"/>
        <end position="75"/>
    </location>
</feature>